<feature type="region of interest" description="Disordered" evidence="1">
    <location>
        <begin position="1305"/>
        <end position="1342"/>
    </location>
</feature>
<feature type="region of interest" description="Disordered" evidence="1">
    <location>
        <begin position="1170"/>
        <end position="1204"/>
    </location>
</feature>
<name>A0A0Q9XDR8_DROMO</name>
<feature type="compositionally biased region" description="Basic and acidic residues" evidence="1">
    <location>
        <begin position="1362"/>
        <end position="1415"/>
    </location>
</feature>
<feature type="compositionally biased region" description="Basic and acidic residues" evidence="1">
    <location>
        <begin position="698"/>
        <end position="711"/>
    </location>
</feature>
<dbReference type="EMBL" id="CH933809">
    <property type="protein sequence ID" value="KRG06541.1"/>
    <property type="molecule type" value="Genomic_DNA"/>
</dbReference>
<feature type="compositionally biased region" description="Polar residues" evidence="1">
    <location>
        <begin position="249"/>
        <end position="258"/>
    </location>
</feature>
<feature type="compositionally biased region" description="Polar residues" evidence="1">
    <location>
        <begin position="363"/>
        <end position="380"/>
    </location>
</feature>
<feature type="compositionally biased region" description="Low complexity" evidence="1">
    <location>
        <begin position="894"/>
        <end position="905"/>
    </location>
</feature>
<feature type="region of interest" description="Disordered" evidence="1">
    <location>
        <begin position="641"/>
        <end position="711"/>
    </location>
</feature>
<sequence>MYSSNAIGSCPQEWCNCSRCCFLRQKSYAHRMASHTDNSSKNGQMSSKKTTKCYCRATRTLTVFPIKCNDLSNSKESNAMKCTNICTKSIVHKSSESPCKNQSVDIKIENSREMEYQSIALNAASAEPALPLTVPSENLVEDAVRIGSVSSRLTALNEEKVETVTSIRSMSAPPIDLTNGAALRIGSKSSGLTEPNGEVVQAGSKKGSSKSSGLTVPNGEIFPISRMQSKTSEPVESTKGSEEVASRMGSKSSDPTTLNGELVKGASYYVTASEGLIEIDSEIGSKLTALKALGDKPEKTDSVIRCKSSPTKACHGKIVETAAGTFSCSSPPRESTKGSAEVASRTYSQSSPLIIPKERRADTNSANGSRLIPSATSNRKSVEVNSKSGCKALPLSNRCFCSAPRKGRLETSDKKSRSDAKPLFNSRSNALEYLRRSTREPPTMATQKPIKLINNNNNNNKPTAFGNNLKLFEDLKRYLNEKCFCGFPFNSKSLKQPQKSEEIKPKHNKSKSEQLAKIKPKTKPKKLKKKAPQSLPPSVPTNEPPAKPSPMTDMCFECNVPVRVCIPISKCIECFCNMGTKFFATSDMTKLQPDQCAGALVKAADHMSSPAPSIESACKLCITLCPVGCCPLTMPLGGTTPATPPPAAADPSPDPTSLAMKEKPKSTVSEKALKKKKKVVKPLELPRQPRKIPNQPNEFRRQPKEFVRPPKEFPTQYGTCSYCRKAPQKNQNYWNSDNDENISSILDLKKTTDRTPPNSVVTMASKIKSQEMIQSDNSNLDSNNKKYTWPIPVPATLSKKTNKSQQMKTISSSYIEEESSHDALSEVKIATNRELLTSEQIADPPCVGARIKLSSCEGITDPSCGGSSEQITDLSFGGPQNQRSPSKLSQENPKNNSFSSFQGSQASSLKSEALKDLLTSIKEPIINNVDANEKSSRNKTNNQKQSEESEKLVAQLVRRCNSQCEKTFLATQEILKRINDVGNSRIVDTDKSKNFIYGERKKEEIADRSSVDKAANKSMSQISLQCHSSCQTNDEADLYSLNSECRKCHLVKNSLNLKLSRLKQDSSEYPPTLVEYNVEAITRCPSKADVDSKASLMCDLQDLNESNIEEMMQDMKKCCNQTQSNSKLPLLLLPFPLNGETDGNMGTICQPDEWQEIDESQLPSILNSVSQRPSECLDNSSNGPEADKSNFNKQNDPSIGVDKENDIQTSFNASEALTEADQASVKYESTITTGSKDVINQMRSTEVDKQNDSQTSLNTREALAKADQVSAKYDSTITIASTKVDKESDYQISLSASEAFAKANQASAKYESTRKTGSKGARNQMGSQNSSVTPISYNSRQTFPKNRCLDNIQTTRNCYSQTDDKQAIQSQKDRNASKVPGKRELLPNKTRYDAAERRSDHRKPFGERDNQRNQAVARDKDVVVLMNERKLRRTSRGVTDIDELKSNIECPQCRRKLVAEADCNFNDRRRERPQMLQQEQQLRRLPQAQQRQRGNANGYATLEQCYQQLQADYGPQQQFRRMMPQPVHPPDMQRNGVARNITDSFYRGTLYKYGVPCMPRQFSN</sequence>
<feature type="compositionally biased region" description="Polar residues" evidence="1">
    <location>
        <begin position="1324"/>
        <end position="1342"/>
    </location>
</feature>
<feature type="region of interest" description="Disordered" evidence="1">
    <location>
        <begin position="496"/>
        <end position="546"/>
    </location>
</feature>
<feature type="compositionally biased region" description="Pro residues" evidence="1">
    <location>
        <begin position="642"/>
        <end position="654"/>
    </location>
</feature>
<feature type="compositionally biased region" description="Pro residues" evidence="1">
    <location>
        <begin position="534"/>
        <end position="546"/>
    </location>
</feature>
<reference evidence="2 3" key="1">
    <citation type="journal article" date="2007" name="Nature">
        <title>Evolution of genes and genomes on the Drosophila phylogeny.</title>
        <authorList>
            <consortium name="Drosophila 12 Genomes Consortium"/>
            <person name="Clark A.G."/>
            <person name="Eisen M.B."/>
            <person name="Smith D.R."/>
            <person name="Bergman C.M."/>
            <person name="Oliver B."/>
            <person name="Markow T.A."/>
            <person name="Kaufman T.C."/>
            <person name="Kellis M."/>
            <person name="Gelbart W."/>
            <person name="Iyer V.N."/>
            <person name="Pollard D.A."/>
            <person name="Sackton T.B."/>
            <person name="Larracuente A.M."/>
            <person name="Singh N.D."/>
            <person name="Abad J.P."/>
            <person name="Abt D.N."/>
            <person name="Adryan B."/>
            <person name="Aguade M."/>
            <person name="Akashi H."/>
            <person name="Anderson W.W."/>
            <person name="Aquadro C.F."/>
            <person name="Ardell D.H."/>
            <person name="Arguello R."/>
            <person name="Artieri C.G."/>
            <person name="Barbash D.A."/>
            <person name="Barker D."/>
            <person name="Barsanti P."/>
            <person name="Batterham P."/>
            <person name="Batzoglou S."/>
            <person name="Begun D."/>
            <person name="Bhutkar A."/>
            <person name="Blanco E."/>
            <person name="Bosak S.A."/>
            <person name="Bradley R.K."/>
            <person name="Brand A.D."/>
            <person name="Brent M.R."/>
            <person name="Brooks A.N."/>
            <person name="Brown R.H."/>
            <person name="Butlin R.K."/>
            <person name="Caggese C."/>
            <person name="Calvi B.R."/>
            <person name="Bernardo de Carvalho A."/>
            <person name="Caspi A."/>
            <person name="Castrezana S."/>
            <person name="Celniker S.E."/>
            <person name="Chang J.L."/>
            <person name="Chapple C."/>
            <person name="Chatterji S."/>
            <person name="Chinwalla A."/>
            <person name="Civetta A."/>
            <person name="Clifton S.W."/>
            <person name="Comeron J.M."/>
            <person name="Costello J.C."/>
            <person name="Coyne J.A."/>
            <person name="Daub J."/>
            <person name="David R.G."/>
            <person name="Delcher A.L."/>
            <person name="Delehaunty K."/>
            <person name="Do C.B."/>
            <person name="Ebling H."/>
            <person name="Edwards K."/>
            <person name="Eickbush T."/>
            <person name="Evans J.D."/>
            <person name="Filipski A."/>
            <person name="Findeiss S."/>
            <person name="Freyhult E."/>
            <person name="Fulton L."/>
            <person name="Fulton R."/>
            <person name="Garcia A.C."/>
            <person name="Gardiner A."/>
            <person name="Garfield D.A."/>
            <person name="Garvin B.E."/>
            <person name="Gibson G."/>
            <person name="Gilbert D."/>
            <person name="Gnerre S."/>
            <person name="Godfrey J."/>
            <person name="Good R."/>
            <person name="Gotea V."/>
            <person name="Gravely B."/>
            <person name="Greenberg A.J."/>
            <person name="Griffiths-Jones S."/>
            <person name="Gross S."/>
            <person name="Guigo R."/>
            <person name="Gustafson E.A."/>
            <person name="Haerty W."/>
            <person name="Hahn M.W."/>
            <person name="Halligan D.L."/>
            <person name="Halpern A.L."/>
            <person name="Halter G.M."/>
            <person name="Han M.V."/>
            <person name="Heger A."/>
            <person name="Hillier L."/>
            <person name="Hinrichs A.S."/>
            <person name="Holmes I."/>
            <person name="Hoskins R.A."/>
            <person name="Hubisz M.J."/>
            <person name="Hultmark D."/>
            <person name="Huntley M.A."/>
            <person name="Jaffe D.B."/>
            <person name="Jagadeeshan S."/>
            <person name="Jeck W.R."/>
            <person name="Johnson J."/>
            <person name="Jones C.D."/>
            <person name="Jordan W.C."/>
            <person name="Karpen G.H."/>
            <person name="Kataoka E."/>
            <person name="Keightley P.D."/>
            <person name="Kheradpour P."/>
            <person name="Kirkness E.F."/>
            <person name="Koerich L.B."/>
            <person name="Kristiansen K."/>
            <person name="Kudrna D."/>
            <person name="Kulathinal R.J."/>
            <person name="Kumar S."/>
            <person name="Kwok R."/>
            <person name="Lander E."/>
            <person name="Langley C.H."/>
            <person name="Lapoint R."/>
            <person name="Lazzaro B.P."/>
            <person name="Lee S.J."/>
            <person name="Levesque L."/>
            <person name="Li R."/>
            <person name="Lin C.F."/>
            <person name="Lin M.F."/>
            <person name="Lindblad-Toh K."/>
            <person name="Llopart A."/>
            <person name="Long M."/>
            <person name="Low L."/>
            <person name="Lozovsky E."/>
            <person name="Lu J."/>
            <person name="Luo M."/>
            <person name="Machado C.A."/>
            <person name="Makalowski W."/>
            <person name="Marzo M."/>
            <person name="Matsuda M."/>
            <person name="Matzkin L."/>
            <person name="McAllister B."/>
            <person name="McBride C.S."/>
            <person name="McKernan B."/>
            <person name="McKernan K."/>
            <person name="Mendez-Lago M."/>
            <person name="Minx P."/>
            <person name="Mollenhauer M.U."/>
            <person name="Montooth K."/>
            <person name="Mount S.M."/>
            <person name="Mu X."/>
            <person name="Myers E."/>
            <person name="Negre B."/>
            <person name="Newfeld S."/>
            <person name="Nielsen R."/>
            <person name="Noor M.A."/>
            <person name="O'Grady P."/>
            <person name="Pachter L."/>
            <person name="Papaceit M."/>
            <person name="Parisi M.J."/>
            <person name="Parisi M."/>
            <person name="Parts L."/>
            <person name="Pedersen J.S."/>
            <person name="Pesole G."/>
            <person name="Phillippy A.M."/>
            <person name="Ponting C.P."/>
            <person name="Pop M."/>
            <person name="Porcelli D."/>
            <person name="Powell J.R."/>
            <person name="Prohaska S."/>
            <person name="Pruitt K."/>
            <person name="Puig M."/>
            <person name="Quesneville H."/>
            <person name="Ram K.R."/>
            <person name="Rand D."/>
            <person name="Rasmussen M.D."/>
            <person name="Reed L.K."/>
            <person name="Reenan R."/>
            <person name="Reily A."/>
            <person name="Remington K.A."/>
            <person name="Rieger T.T."/>
            <person name="Ritchie M.G."/>
            <person name="Robin C."/>
            <person name="Rogers Y.H."/>
            <person name="Rohde C."/>
            <person name="Rozas J."/>
            <person name="Rubenfield M.J."/>
            <person name="Ruiz A."/>
            <person name="Russo S."/>
            <person name="Salzberg S.L."/>
            <person name="Sanchez-Gracia A."/>
            <person name="Saranga D.J."/>
            <person name="Sato H."/>
            <person name="Schaeffer S.W."/>
            <person name="Schatz M.C."/>
            <person name="Schlenke T."/>
            <person name="Schwartz R."/>
            <person name="Segarra C."/>
            <person name="Singh R.S."/>
            <person name="Sirot L."/>
            <person name="Sirota M."/>
            <person name="Sisneros N.B."/>
            <person name="Smith C.D."/>
            <person name="Smith T.F."/>
            <person name="Spieth J."/>
            <person name="Stage D.E."/>
            <person name="Stark A."/>
            <person name="Stephan W."/>
            <person name="Strausberg R.L."/>
            <person name="Strempel S."/>
            <person name="Sturgill D."/>
            <person name="Sutton G."/>
            <person name="Sutton G.G."/>
            <person name="Tao W."/>
            <person name="Teichmann S."/>
            <person name="Tobari Y.N."/>
            <person name="Tomimura Y."/>
            <person name="Tsolas J.M."/>
            <person name="Valente V.L."/>
            <person name="Venter E."/>
            <person name="Venter J.C."/>
            <person name="Vicario S."/>
            <person name="Vieira F.G."/>
            <person name="Vilella A.J."/>
            <person name="Villasante A."/>
            <person name="Walenz B."/>
            <person name="Wang J."/>
            <person name="Wasserman M."/>
            <person name="Watts T."/>
            <person name="Wilson D."/>
            <person name="Wilson R.K."/>
            <person name="Wing R.A."/>
            <person name="Wolfner M.F."/>
            <person name="Wong A."/>
            <person name="Wong G.K."/>
            <person name="Wu C.I."/>
            <person name="Wu G."/>
            <person name="Yamamoto D."/>
            <person name="Yang H.P."/>
            <person name="Yang S.P."/>
            <person name="Yorke J.A."/>
            <person name="Yoshida K."/>
            <person name="Zdobnov E."/>
            <person name="Zhang P."/>
            <person name="Zhang Y."/>
            <person name="Zimin A.V."/>
            <person name="Baldwin J."/>
            <person name="Abdouelleil A."/>
            <person name="Abdulkadir J."/>
            <person name="Abebe A."/>
            <person name="Abera B."/>
            <person name="Abreu J."/>
            <person name="Acer S.C."/>
            <person name="Aftuck L."/>
            <person name="Alexander A."/>
            <person name="An P."/>
            <person name="Anderson E."/>
            <person name="Anderson S."/>
            <person name="Arachi H."/>
            <person name="Azer M."/>
            <person name="Bachantsang P."/>
            <person name="Barry A."/>
            <person name="Bayul T."/>
            <person name="Berlin A."/>
            <person name="Bessette D."/>
            <person name="Bloom T."/>
            <person name="Blye J."/>
            <person name="Boguslavskiy L."/>
            <person name="Bonnet C."/>
            <person name="Boukhgalter B."/>
            <person name="Bourzgui I."/>
            <person name="Brown A."/>
            <person name="Cahill P."/>
            <person name="Channer S."/>
            <person name="Cheshatsang Y."/>
            <person name="Chuda L."/>
            <person name="Citroen M."/>
            <person name="Collymore A."/>
            <person name="Cooke P."/>
            <person name="Costello M."/>
            <person name="D'Aco K."/>
            <person name="Daza R."/>
            <person name="De Haan G."/>
            <person name="DeGray S."/>
            <person name="DeMaso C."/>
            <person name="Dhargay N."/>
            <person name="Dooley K."/>
            <person name="Dooley E."/>
            <person name="Doricent M."/>
            <person name="Dorje P."/>
            <person name="Dorjee K."/>
            <person name="Dupes A."/>
            <person name="Elong R."/>
            <person name="Falk J."/>
            <person name="Farina A."/>
            <person name="Faro S."/>
            <person name="Ferguson D."/>
            <person name="Fisher S."/>
            <person name="Foley C.D."/>
            <person name="Franke A."/>
            <person name="Friedrich D."/>
            <person name="Gadbois L."/>
            <person name="Gearin G."/>
            <person name="Gearin C.R."/>
            <person name="Giannoukos G."/>
            <person name="Goode T."/>
            <person name="Graham J."/>
            <person name="Grandbois E."/>
            <person name="Grewal S."/>
            <person name="Gyaltsen K."/>
            <person name="Hafez N."/>
            <person name="Hagos B."/>
            <person name="Hall J."/>
            <person name="Henson C."/>
            <person name="Hollinger A."/>
            <person name="Honan T."/>
            <person name="Huard M.D."/>
            <person name="Hughes L."/>
            <person name="Hurhula B."/>
            <person name="Husby M.E."/>
            <person name="Kamat A."/>
            <person name="Kanga B."/>
            <person name="Kashin S."/>
            <person name="Khazanovich D."/>
            <person name="Kisner P."/>
            <person name="Lance K."/>
            <person name="Lara M."/>
            <person name="Lee W."/>
            <person name="Lennon N."/>
            <person name="Letendre F."/>
            <person name="LeVine R."/>
            <person name="Lipovsky A."/>
            <person name="Liu X."/>
            <person name="Liu J."/>
            <person name="Liu S."/>
            <person name="Lokyitsang T."/>
            <person name="Lokyitsang Y."/>
            <person name="Lubonja R."/>
            <person name="Lui A."/>
            <person name="MacDonald P."/>
            <person name="Magnisalis V."/>
            <person name="Maru K."/>
            <person name="Matthews C."/>
            <person name="McCusker W."/>
            <person name="McDonough S."/>
            <person name="Mehta T."/>
            <person name="Meldrim J."/>
            <person name="Meneus L."/>
            <person name="Mihai O."/>
            <person name="Mihalev A."/>
            <person name="Mihova T."/>
            <person name="Mittelman R."/>
            <person name="Mlenga V."/>
            <person name="Montmayeur A."/>
            <person name="Mulrain L."/>
            <person name="Navidi A."/>
            <person name="Naylor J."/>
            <person name="Negash T."/>
            <person name="Nguyen T."/>
            <person name="Nguyen N."/>
            <person name="Nicol R."/>
            <person name="Norbu C."/>
            <person name="Norbu N."/>
            <person name="Novod N."/>
            <person name="O'Neill B."/>
            <person name="Osman S."/>
            <person name="Markiewicz E."/>
            <person name="Oyono O.L."/>
            <person name="Patti C."/>
            <person name="Phunkhang P."/>
            <person name="Pierre F."/>
            <person name="Priest M."/>
            <person name="Raghuraman S."/>
            <person name="Rege F."/>
            <person name="Reyes R."/>
            <person name="Rise C."/>
            <person name="Rogov P."/>
            <person name="Ross K."/>
            <person name="Ryan E."/>
            <person name="Settipalli S."/>
            <person name="Shea T."/>
            <person name="Sherpa N."/>
            <person name="Shi L."/>
            <person name="Shih D."/>
            <person name="Sparrow T."/>
            <person name="Spaulding J."/>
            <person name="Stalker J."/>
            <person name="Stange-Thomann N."/>
            <person name="Stavropoulos S."/>
            <person name="Stone C."/>
            <person name="Strader C."/>
            <person name="Tesfaye S."/>
            <person name="Thomson T."/>
            <person name="Thoulutsang Y."/>
            <person name="Thoulutsang D."/>
            <person name="Topham K."/>
            <person name="Topping I."/>
            <person name="Tsamla T."/>
            <person name="Vassiliev H."/>
            <person name="Vo A."/>
            <person name="Wangchuk T."/>
            <person name="Wangdi T."/>
            <person name="Weiand M."/>
            <person name="Wilkinson J."/>
            <person name="Wilson A."/>
            <person name="Yadav S."/>
            <person name="Young G."/>
            <person name="Yu Q."/>
            <person name="Zembek L."/>
            <person name="Zhong D."/>
            <person name="Zimmer A."/>
            <person name="Zwirko Z."/>
            <person name="Jaffe D.B."/>
            <person name="Alvarez P."/>
            <person name="Brockman W."/>
            <person name="Butler J."/>
            <person name="Chin C."/>
            <person name="Gnerre S."/>
            <person name="Grabherr M."/>
            <person name="Kleber M."/>
            <person name="Mauceli E."/>
            <person name="MacCallum I."/>
        </authorList>
    </citation>
    <scope>NUCLEOTIDE SEQUENCE [LARGE SCALE GENOMIC DNA]</scope>
    <source>
        <strain evidence="3">Tucson 15081-1352.22</strain>
    </source>
</reference>
<feature type="compositionally biased region" description="Basic and acidic residues" evidence="1">
    <location>
        <begin position="409"/>
        <end position="420"/>
    </location>
</feature>
<feature type="region of interest" description="Disordered" evidence="1">
    <location>
        <begin position="862"/>
        <end position="905"/>
    </location>
</feature>
<feature type="region of interest" description="Disordered" evidence="1">
    <location>
        <begin position="929"/>
        <end position="950"/>
    </location>
</feature>
<gene>
    <name evidence="2" type="primary">Dmoj\GI13653</name>
    <name evidence="2" type="ORF">Dmoj_GI13653</name>
</gene>
<feature type="compositionally biased region" description="Polar residues" evidence="1">
    <location>
        <begin position="1170"/>
        <end position="1184"/>
    </location>
</feature>
<feature type="compositionally biased region" description="Basic and acidic residues" evidence="1">
    <location>
        <begin position="498"/>
        <end position="516"/>
    </location>
</feature>
<protein>
    <submittedName>
        <fullName evidence="2">Uncharacterized protein</fullName>
    </submittedName>
</protein>
<organism evidence="2 3">
    <name type="scientific">Drosophila mojavensis</name>
    <name type="common">Fruit fly</name>
    <dbReference type="NCBI Taxonomy" id="7230"/>
    <lineage>
        <taxon>Eukaryota</taxon>
        <taxon>Metazoa</taxon>
        <taxon>Ecdysozoa</taxon>
        <taxon>Arthropoda</taxon>
        <taxon>Hexapoda</taxon>
        <taxon>Insecta</taxon>
        <taxon>Pterygota</taxon>
        <taxon>Neoptera</taxon>
        <taxon>Endopterygota</taxon>
        <taxon>Diptera</taxon>
        <taxon>Brachycera</taxon>
        <taxon>Muscomorpha</taxon>
        <taxon>Ephydroidea</taxon>
        <taxon>Drosophilidae</taxon>
        <taxon>Drosophila</taxon>
    </lineage>
</organism>
<proteinExistence type="predicted"/>
<feature type="compositionally biased region" description="Basic residues" evidence="1">
    <location>
        <begin position="518"/>
        <end position="531"/>
    </location>
</feature>
<feature type="region of interest" description="Disordered" evidence="1">
    <location>
        <begin position="1360"/>
        <end position="1415"/>
    </location>
</feature>
<evidence type="ECO:0000313" key="2">
    <source>
        <dbReference type="EMBL" id="KRG06541.1"/>
    </source>
</evidence>
<accession>A0A0Q9XDR8</accession>
<feature type="region of interest" description="Disordered" evidence="1">
    <location>
        <begin position="409"/>
        <end position="428"/>
    </location>
</feature>
<keyword evidence="3" id="KW-1185">Reference proteome</keyword>
<feature type="compositionally biased region" description="Polar residues" evidence="1">
    <location>
        <begin position="865"/>
        <end position="893"/>
    </location>
</feature>
<evidence type="ECO:0000313" key="3">
    <source>
        <dbReference type="Proteomes" id="UP000009192"/>
    </source>
</evidence>
<evidence type="ECO:0000256" key="1">
    <source>
        <dbReference type="SAM" id="MobiDB-lite"/>
    </source>
</evidence>
<dbReference type="OrthoDB" id="7875782at2759"/>
<dbReference type="InParanoid" id="A0A0Q9XDR8"/>
<feature type="region of interest" description="Disordered" evidence="1">
    <location>
        <begin position="327"/>
        <end position="380"/>
    </location>
</feature>
<dbReference type="KEGG" id="dmo:Dmoj_GI13653"/>
<feature type="region of interest" description="Disordered" evidence="1">
    <location>
        <begin position="188"/>
        <end position="258"/>
    </location>
</feature>
<feature type="compositionally biased region" description="Polar residues" evidence="1">
    <location>
        <begin position="226"/>
        <end position="235"/>
    </location>
</feature>
<feature type="compositionally biased region" description="Low complexity" evidence="1">
    <location>
        <begin position="203"/>
        <end position="213"/>
    </location>
</feature>
<dbReference type="Proteomes" id="UP000009192">
    <property type="component" value="Unassembled WGS sequence"/>
</dbReference>